<keyword evidence="4" id="KW-0472">Membrane</keyword>
<feature type="compositionally biased region" description="Low complexity" evidence="8">
    <location>
        <begin position="627"/>
        <end position="638"/>
    </location>
</feature>
<dbReference type="InterPro" id="IPR038591">
    <property type="entry name" value="NolW-like_sf"/>
</dbReference>
<evidence type="ECO:0000256" key="5">
    <source>
        <dbReference type="ARBA" id="ARBA00023237"/>
    </source>
</evidence>
<organism evidence="11 12">
    <name type="scientific">Paraherbaspirillum soli</name>
    <dbReference type="NCBI Taxonomy" id="631222"/>
    <lineage>
        <taxon>Bacteria</taxon>
        <taxon>Pseudomonadati</taxon>
        <taxon>Pseudomonadota</taxon>
        <taxon>Betaproteobacteria</taxon>
        <taxon>Burkholderiales</taxon>
        <taxon>Oxalobacteraceae</taxon>
        <taxon>Paraherbaspirillum</taxon>
    </lineage>
</organism>
<comment type="subcellular location">
    <subcellularLocation>
        <location evidence="7">Cell outer membrane</location>
    </subcellularLocation>
    <subcellularLocation>
        <location evidence="1">Membrane</location>
    </subcellularLocation>
</comment>
<gene>
    <name evidence="11" type="ORF">ACFPM8_17285</name>
</gene>
<dbReference type="InterPro" id="IPR005644">
    <property type="entry name" value="NolW-like"/>
</dbReference>
<reference evidence="12" key="1">
    <citation type="journal article" date="2019" name="Int. J. Syst. Evol. Microbiol.">
        <title>The Global Catalogue of Microorganisms (GCM) 10K type strain sequencing project: providing services to taxonomists for standard genome sequencing and annotation.</title>
        <authorList>
            <consortium name="The Broad Institute Genomics Platform"/>
            <consortium name="The Broad Institute Genome Sequencing Center for Infectious Disease"/>
            <person name="Wu L."/>
            <person name="Ma J."/>
        </authorList>
    </citation>
    <scope>NUCLEOTIDE SEQUENCE [LARGE SCALE GENOMIC DNA]</scope>
    <source>
        <strain evidence="12">JCM 17066</strain>
    </source>
</reference>
<name>A0ABW0MD12_9BURK</name>
<keyword evidence="3 9" id="KW-0732">Signal</keyword>
<keyword evidence="5" id="KW-0998">Cell outer membrane</keyword>
<dbReference type="Proteomes" id="UP001596045">
    <property type="component" value="Unassembled WGS sequence"/>
</dbReference>
<keyword evidence="2 7" id="KW-0813">Transport</keyword>
<keyword evidence="12" id="KW-1185">Reference proteome</keyword>
<sequence>MKRNTIIFALLSPFLVSGCAMTGAIKDHFSPAKPQLTQQESLQAAKDDLKKRPDDTEKQQGVVREQGGYVNEELRQATSKMNAGKEAEALAHLEKVLAEQPGNMRAEQLKKQIQRRTEMQAELAQAGKIKSKHPQQALDIVGKILLEQPAYAPALALRDEISRRQDSRRSTRPRLADALRKPVSLNFKSQPMINIFDVISRMTGVDFVFDRDVQTSMPASIFSEKTTAEDAINLLLRTNQLEKKVLNEHTVLIYPARADKDKNYKEFVLRTFYLSHTDAKTAMAALRQMIKPKDVHIDERVNALIMRDTPEAVSVAERIIASLDIPQSEVTMDVQVLEVNTTDEVDLGVDFPGKVNLSARSAVEGSVFTLADLLRLNREKVGVSGDNGALSMAINMLQKQGKTKVLANPKIRVRNQEKANIKIGEKVPIITNVNANGVVTESINYQDVGLMLKVEPRISLNDEVSVKVNLEVSNILNTLKTASGNVAYTLGTRNAETVMTAKDGETQVLAGLIKQNDINGASGIPGLSDLPWMDRVFGSKKTNRENSEIVLLITPHVERNLDLPEAGVSTFLSGTESQVTTDTLTLELPAGATSATPKKMSAPTDAKVPALSDPIAPPDADVKDEPAAAAPADSSNADSTRDGIVKAADQDALRMAAAEPALAATQPAMTLSGTPASFNSAGSALSAV</sequence>
<dbReference type="InterPro" id="IPR001775">
    <property type="entry name" value="GspD/PilQ"/>
</dbReference>
<dbReference type="PANTHER" id="PTHR30332">
    <property type="entry name" value="PROBABLE GENERAL SECRETION PATHWAY PROTEIN D"/>
    <property type="match status" value="1"/>
</dbReference>
<evidence type="ECO:0000256" key="7">
    <source>
        <dbReference type="RuleBase" id="RU004004"/>
    </source>
</evidence>
<dbReference type="PROSITE" id="PS51257">
    <property type="entry name" value="PROKAR_LIPOPROTEIN"/>
    <property type="match status" value="1"/>
</dbReference>
<evidence type="ECO:0000313" key="12">
    <source>
        <dbReference type="Proteomes" id="UP001596045"/>
    </source>
</evidence>
<feature type="chain" id="PRO_5046439072" evidence="9">
    <location>
        <begin position="23"/>
        <end position="688"/>
    </location>
</feature>
<dbReference type="Pfam" id="PF03958">
    <property type="entry name" value="Secretin_N"/>
    <property type="match status" value="1"/>
</dbReference>
<dbReference type="Pfam" id="PF00263">
    <property type="entry name" value="Secretin"/>
    <property type="match status" value="1"/>
</dbReference>
<evidence type="ECO:0000256" key="2">
    <source>
        <dbReference type="ARBA" id="ARBA00022448"/>
    </source>
</evidence>
<evidence type="ECO:0000256" key="9">
    <source>
        <dbReference type="SAM" id="SignalP"/>
    </source>
</evidence>
<evidence type="ECO:0000313" key="11">
    <source>
        <dbReference type="EMBL" id="MFC5475719.1"/>
    </source>
</evidence>
<evidence type="ECO:0000256" key="6">
    <source>
        <dbReference type="RuleBase" id="RU004003"/>
    </source>
</evidence>
<dbReference type="EMBL" id="JBHSMT010000028">
    <property type="protein sequence ID" value="MFC5475719.1"/>
    <property type="molecule type" value="Genomic_DNA"/>
</dbReference>
<dbReference type="Gene3D" id="3.30.1370.120">
    <property type="match status" value="1"/>
</dbReference>
<dbReference type="PRINTS" id="PR00811">
    <property type="entry name" value="BCTERIALGSPD"/>
</dbReference>
<feature type="signal peptide" evidence="9">
    <location>
        <begin position="1"/>
        <end position="22"/>
    </location>
</feature>
<proteinExistence type="inferred from homology"/>
<dbReference type="InterPro" id="IPR050810">
    <property type="entry name" value="Bact_Secretion_Sys_Channel"/>
</dbReference>
<dbReference type="PRINTS" id="PR01032">
    <property type="entry name" value="PHAGEIV"/>
</dbReference>
<comment type="similarity">
    <text evidence="6">Belongs to the bacterial secretin family.</text>
</comment>
<evidence type="ECO:0000256" key="8">
    <source>
        <dbReference type="SAM" id="MobiDB-lite"/>
    </source>
</evidence>
<feature type="compositionally biased region" description="Basic and acidic residues" evidence="8">
    <location>
        <begin position="45"/>
        <end position="58"/>
    </location>
</feature>
<feature type="region of interest" description="Disordered" evidence="8">
    <location>
        <begin position="31"/>
        <end position="60"/>
    </location>
</feature>
<accession>A0ABW0MD12</accession>
<dbReference type="InterPro" id="IPR011662">
    <property type="entry name" value="Secretin/TonB_short_N"/>
</dbReference>
<dbReference type="PANTHER" id="PTHR30332:SF17">
    <property type="entry name" value="TYPE IV PILIATION SYSTEM PROTEIN DR_0774-RELATED"/>
    <property type="match status" value="1"/>
</dbReference>
<protein>
    <submittedName>
        <fullName evidence="11">Secretin N-terminal domain-containing protein</fullName>
    </submittedName>
</protein>
<evidence type="ECO:0000259" key="10">
    <source>
        <dbReference type="SMART" id="SM00965"/>
    </source>
</evidence>
<dbReference type="RefSeq" id="WP_378999274.1">
    <property type="nucleotide sequence ID" value="NZ_JBHSMT010000028.1"/>
</dbReference>
<dbReference type="InterPro" id="IPR004846">
    <property type="entry name" value="T2SS/T3SS_dom"/>
</dbReference>
<evidence type="ECO:0000256" key="3">
    <source>
        <dbReference type="ARBA" id="ARBA00022729"/>
    </source>
</evidence>
<feature type="region of interest" description="Disordered" evidence="8">
    <location>
        <begin position="589"/>
        <end position="646"/>
    </location>
</feature>
<feature type="domain" description="Secretin/TonB short N-terminal" evidence="10">
    <location>
        <begin position="205"/>
        <end position="256"/>
    </location>
</feature>
<evidence type="ECO:0000256" key="4">
    <source>
        <dbReference type="ARBA" id="ARBA00023136"/>
    </source>
</evidence>
<dbReference type="SMART" id="SM00965">
    <property type="entry name" value="STN"/>
    <property type="match status" value="1"/>
</dbReference>
<comment type="caution">
    <text evidence="11">The sequence shown here is derived from an EMBL/GenBank/DDBJ whole genome shotgun (WGS) entry which is preliminary data.</text>
</comment>
<evidence type="ECO:0000256" key="1">
    <source>
        <dbReference type="ARBA" id="ARBA00004370"/>
    </source>
</evidence>